<gene>
    <name evidence="2" type="ORF">BJG266_LOCUS23197</name>
    <name evidence="3" type="ORF">QVE165_LOCUS24857</name>
</gene>
<accession>A0A814VA62</accession>
<protein>
    <submittedName>
        <fullName evidence="3">Uncharacterized protein</fullName>
    </submittedName>
</protein>
<dbReference type="EMBL" id="CAJNOM010000177">
    <property type="protein sequence ID" value="CAF1184136.1"/>
    <property type="molecule type" value="Genomic_DNA"/>
</dbReference>
<evidence type="ECO:0000313" key="2">
    <source>
        <dbReference type="EMBL" id="CAF1134561.1"/>
    </source>
</evidence>
<evidence type="ECO:0000256" key="1">
    <source>
        <dbReference type="SAM" id="Phobius"/>
    </source>
</evidence>
<dbReference type="EMBL" id="CAJNOI010000152">
    <property type="protein sequence ID" value="CAF1134561.1"/>
    <property type="molecule type" value="Genomic_DNA"/>
</dbReference>
<dbReference type="OrthoDB" id="10057368at2759"/>
<sequence length="402" mass="45913">MDVKLQKRYAEEIIRRLTKFGGSHYEDVTQWLHDTEELFEQAQLRSSNKFIVAQCYLTATAEKWFRIERSIIHDWVTFKIEIVKAFPPLFNPILLKVEQCRQFSHLSTSSNFSLTSTIPEKKQHTKHDLLAPLNDNQIESFDDFTDENLNECSQEHSSPILVPINDIDLEIQSQCNDILTDLDTLNQQYESVSENDPITHGVGDTIEVFTETICTAITDDSLTNTVASLDVQSFCPAPYQFDEPTSKVVQSSTFNIFYPDLLDKTRPQSCSLIVYEDIALKLSNLDWNCSSRRGFRYICHNGIFQVRVSFLFVQMNPSMIIFLTITFVLLFNSSIYAMNVPVTDETHVGIVDGWYYNDTVHHPIKRAAPGCVDCKGGIKDCCLPKKCHIVKLGLDECVHVKG</sequence>
<evidence type="ECO:0000313" key="3">
    <source>
        <dbReference type="EMBL" id="CAF1184136.1"/>
    </source>
</evidence>
<dbReference type="Proteomes" id="UP000663832">
    <property type="component" value="Unassembled WGS sequence"/>
</dbReference>
<comment type="caution">
    <text evidence="3">The sequence shown here is derived from an EMBL/GenBank/DDBJ whole genome shotgun (WGS) entry which is preliminary data.</text>
</comment>
<keyword evidence="1" id="KW-0812">Transmembrane</keyword>
<reference evidence="3" key="1">
    <citation type="submission" date="2021-02" db="EMBL/GenBank/DDBJ databases">
        <authorList>
            <person name="Nowell W R."/>
        </authorList>
    </citation>
    <scope>NUCLEOTIDE SEQUENCE</scope>
</reference>
<keyword evidence="4" id="KW-1185">Reference proteome</keyword>
<organism evidence="3 4">
    <name type="scientific">Adineta steineri</name>
    <dbReference type="NCBI Taxonomy" id="433720"/>
    <lineage>
        <taxon>Eukaryota</taxon>
        <taxon>Metazoa</taxon>
        <taxon>Spiralia</taxon>
        <taxon>Gnathifera</taxon>
        <taxon>Rotifera</taxon>
        <taxon>Eurotatoria</taxon>
        <taxon>Bdelloidea</taxon>
        <taxon>Adinetida</taxon>
        <taxon>Adinetidae</taxon>
        <taxon>Adineta</taxon>
    </lineage>
</organism>
<keyword evidence="1" id="KW-1133">Transmembrane helix</keyword>
<dbReference type="Proteomes" id="UP000663877">
    <property type="component" value="Unassembled WGS sequence"/>
</dbReference>
<feature type="transmembrane region" description="Helical" evidence="1">
    <location>
        <begin position="308"/>
        <end position="331"/>
    </location>
</feature>
<name>A0A814VA62_9BILA</name>
<proteinExistence type="predicted"/>
<keyword evidence="1" id="KW-0472">Membrane</keyword>
<evidence type="ECO:0000313" key="4">
    <source>
        <dbReference type="Proteomes" id="UP000663832"/>
    </source>
</evidence>
<dbReference type="AlphaFoldDB" id="A0A814VA62"/>